<keyword evidence="4" id="KW-0963">Cytoplasm</keyword>
<keyword evidence="10" id="KW-1185">Reference proteome</keyword>
<dbReference type="GO" id="GO:0005634">
    <property type="term" value="C:nucleus"/>
    <property type="evidence" value="ECO:0007669"/>
    <property type="project" value="UniProtKB-SubCell"/>
</dbReference>
<dbReference type="InterPro" id="IPR019167">
    <property type="entry name" value="PAT1_dom"/>
</dbReference>
<comment type="similarity">
    <text evidence="3">Belongs to the PAT1 family.</text>
</comment>
<feature type="compositionally biased region" description="Low complexity" evidence="7">
    <location>
        <begin position="138"/>
        <end position="149"/>
    </location>
</feature>
<organism evidence="9 10">
    <name type="scientific">Sinocyclocheilus rhinocerous</name>
    <dbReference type="NCBI Taxonomy" id="307959"/>
    <lineage>
        <taxon>Eukaryota</taxon>
        <taxon>Metazoa</taxon>
        <taxon>Chordata</taxon>
        <taxon>Craniata</taxon>
        <taxon>Vertebrata</taxon>
        <taxon>Euteleostomi</taxon>
        <taxon>Actinopterygii</taxon>
        <taxon>Neopterygii</taxon>
        <taxon>Teleostei</taxon>
        <taxon>Ostariophysi</taxon>
        <taxon>Cypriniformes</taxon>
        <taxon>Cyprinidae</taxon>
        <taxon>Cyprininae</taxon>
        <taxon>Sinocyclocheilus</taxon>
    </lineage>
</organism>
<sequence>MIAPLKSSRPPAASLLQDQAIVGVIDGSRHGRVPPVSPNFLSPMRPFSTSRGRMQEMAEEDEEIDLYNEETFGLDEATSGDNPDADPLDLLLLGSDNSPTPRSSPPPPPPPPQRSPSPRSSHSPPRPGSRVWPHTPTGGSQRGRAGRGQLFDDPAVVKTVEGRPSLKSLDSAIVDCSLSSYWEDLKSNTWMIAPLKSSRPPAASLLQDQAIVGVIDGSRHGRVPPVSPNFLSPMRPFSTSRGRRGLPFVGSFNQRCHYQAQKNPLVPCSPFRPQRLFSPQQQYIQPGGFLSPSRPPPLSIPMPHTHKLMHLQFGTDSPRPAPFYSPSTNTMQGFRAPGPVAQFHPQHKRLLSQRQQRPHRKPVSWDPYSQIMSDKEKEWIIRLQMIQLQSENPGLDDYYYQEYYQRMEAKLAEEEFLGDRLKKEPPKLTTPYVTKTLSYIPVVHIEGSLGQVAVSTCFSPRRAIDAVHANTPDEEHKYTRQQRLEVLSTIEKLYIVLLEVEEADKMKATVSDKDEERQLVQNIKRKVEHLYNELRCTNLLDSGEEFLSCLIISKGKRMLARLLPFLSHDESMHILGVVTKHLPVLMSRDTDEALPVMYPSLRAVIDRLAFNQLIRILKEFTAALPDSKDTRLTLACQNKFGLSLLYALLSQGERILSSDLPMEPSTGDFESWTDTVFHVARQLSQTILVEPLLLPSNLLTLFCRYLDKRTVHQLKNNLESATGYLAVAS</sequence>
<dbReference type="AlphaFoldDB" id="A0A673KL74"/>
<evidence type="ECO:0000259" key="8">
    <source>
        <dbReference type="Pfam" id="PF09770"/>
    </source>
</evidence>
<reference evidence="9" key="1">
    <citation type="submission" date="2025-08" db="UniProtKB">
        <authorList>
            <consortium name="Ensembl"/>
        </authorList>
    </citation>
    <scope>IDENTIFICATION</scope>
</reference>
<dbReference type="GO" id="GO:0033962">
    <property type="term" value="P:P-body assembly"/>
    <property type="evidence" value="ECO:0007669"/>
    <property type="project" value="TreeGrafter"/>
</dbReference>
<evidence type="ECO:0000256" key="7">
    <source>
        <dbReference type="SAM" id="MobiDB-lite"/>
    </source>
</evidence>
<evidence type="ECO:0000256" key="2">
    <source>
        <dbReference type="ARBA" id="ARBA00004496"/>
    </source>
</evidence>
<feature type="domain" description="mRNA decay factor PAT1" evidence="8">
    <location>
        <begin position="444"/>
        <end position="585"/>
    </location>
</feature>
<evidence type="ECO:0000256" key="5">
    <source>
        <dbReference type="ARBA" id="ARBA00022884"/>
    </source>
</evidence>
<dbReference type="Proteomes" id="UP000472270">
    <property type="component" value="Unassembled WGS sequence"/>
</dbReference>
<evidence type="ECO:0000256" key="6">
    <source>
        <dbReference type="ARBA" id="ARBA00023242"/>
    </source>
</evidence>
<dbReference type="InterPro" id="IPR039900">
    <property type="entry name" value="Pat1-like"/>
</dbReference>
<evidence type="ECO:0000313" key="9">
    <source>
        <dbReference type="Ensembl" id="ENSSRHP00000067158.1"/>
    </source>
</evidence>
<keyword evidence="6" id="KW-0539">Nucleus</keyword>
<proteinExistence type="inferred from homology"/>
<dbReference type="GO" id="GO:0000290">
    <property type="term" value="P:deadenylation-dependent decapping of nuclear-transcribed mRNA"/>
    <property type="evidence" value="ECO:0007669"/>
    <property type="project" value="InterPro"/>
</dbReference>
<dbReference type="Pfam" id="PF09770">
    <property type="entry name" value="PAT1"/>
    <property type="match status" value="1"/>
</dbReference>
<comment type="subcellular location">
    <subcellularLocation>
        <location evidence="2">Cytoplasm</location>
    </subcellularLocation>
    <subcellularLocation>
        <location evidence="1">Nucleus</location>
    </subcellularLocation>
</comment>
<accession>A0A673KL74</accession>
<feature type="compositionally biased region" description="Acidic residues" evidence="7">
    <location>
        <begin position="57"/>
        <end position="68"/>
    </location>
</feature>
<gene>
    <name evidence="9" type="primary">LOC107727969</name>
</gene>
<evidence type="ECO:0000256" key="3">
    <source>
        <dbReference type="ARBA" id="ARBA00009138"/>
    </source>
</evidence>
<protein>
    <submittedName>
        <fullName evidence="9">Protein PAT1 homolog 2-like</fullName>
    </submittedName>
</protein>
<evidence type="ECO:0000313" key="10">
    <source>
        <dbReference type="Proteomes" id="UP000472270"/>
    </source>
</evidence>
<evidence type="ECO:0000256" key="4">
    <source>
        <dbReference type="ARBA" id="ARBA00022490"/>
    </source>
</evidence>
<dbReference type="PANTHER" id="PTHR21551:SF3">
    <property type="entry name" value="PROTEIN PAT1 HOMOLOG 2"/>
    <property type="match status" value="1"/>
</dbReference>
<evidence type="ECO:0000256" key="1">
    <source>
        <dbReference type="ARBA" id="ARBA00004123"/>
    </source>
</evidence>
<dbReference type="GO" id="GO:0000932">
    <property type="term" value="C:P-body"/>
    <property type="evidence" value="ECO:0007669"/>
    <property type="project" value="TreeGrafter"/>
</dbReference>
<feature type="compositionally biased region" description="Low complexity" evidence="7">
    <location>
        <begin position="88"/>
        <end position="101"/>
    </location>
</feature>
<dbReference type="PANTHER" id="PTHR21551">
    <property type="entry name" value="TOPOISOMERASE II-ASSOCIATED PROTEIN PAT1"/>
    <property type="match status" value="1"/>
</dbReference>
<reference evidence="9" key="2">
    <citation type="submission" date="2025-09" db="UniProtKB">
        <authorList>
            <consortium name="Ensembl"/>
        </authorList>
    </citation>
    <scope>IDENTIFICATION</scope>
</reference>
<dbReference type="Ensembl" id="ENSSRHT00000068988.1">
    <property type="protein sequence ID" value="ENSSRHP00000067158.1"/>
    <property type="gene ID" value="ENSSRHG00000033369.1"/>
</dbReference>
<dbReference type="GO" id="GO:0003723">
    <property type="term" value="F:RNA binding"/>
    <property type="evidence" value="ECO:0007669"/>
    <property type="project" value="UniProtKB-KW"/>
</dbReference>
<feature type="region of interest" description="Disordered" evidence="7">
    <location>
        <begin position="28"/>
        <end position="154"/>
    </location>
</feature>
<feature type="compositionally biased region" description="Pro residues" evidence="7">
    <location>
        <begin position="102"/>
        <end position="115"/>
    </location>
</feature>
<keyword evidence="5" id="KW-0694">RNA-binding</keyword>
<name>A0A673KL74_9TELE</name>